<evidence type="ECO:0000256" key="1">
    <source>
        <dbReference type="SAM" id="MobiDB-lite"/>
    </source>
</evidence>
<dbReference type="PANTHER" id="PTHR33919:SF11">
    <property type="entry name" value="EXPRESSED PROTEIN"/>
    <property type="match status" value="1"/>
</dbReference>
<keyword evidence="3" id="KW-1185">Reference proteome</keyword>
<dbReference type="AlphaFoldDB" id="A0A6J0PDR4"/>
<reference evidence="4" key="1">
    <citation type="submission" date="2025-08" db="UniProtKB">
        <authorList>
            <consortium name="RefSeq"/>
        </authorList>
    </citation>
    <scope>IDENTIFICATION</scope>
</reference>
<keyword evidence="2" id="KW-0812">Transmembrane</keyword>
<organism evidence="3 4">
    <name type="scientific">Elaeis guineensis var. tenera</name>
    <name type="common">Oil palm</name>
    <dbReference type="NCBI Taxonomy" id="51953"/>
    <lineage>
        <taxon>Eukaryota</taxon>
        <taxon>Viridiplantae</taxon>
        <taxon>Streptophyta</taxon>
        <taxon>Embryophyta</taxon>
        <taxon>Tracheophyta</taxon>
        <taxon>Spermatophyta</taxon>
        <taxon>Magnoliopsida</taxon>
        <taxon>Liliopsida</taxon>
        <taxon>Arecaceae</taxon>
        <taxon>Arecoideae</taxon>
        <taxon>Cocoseae</taxon>
        <taxon>Elaeidinae</taxon>
        <taxon>Elaeis</taxon>
    </lineage>
</organism>
<proteinExistence type="predicted"/>
<keyword evidence="2" id="KW-0472">Membrane</keyword>
<dbReference type="FunCoup" id="A0A6J0PDR4">
    <property type="interactions" value="3498"/>
</dbReference>
<keyword evidence="2" id="KW-1133">Transmembrane helix</keyword>
<evidence type="ECO:0000313" key="3">
    <source>
        <dbReference type="Proteomes" id="UP000504607"/>
    </source>
</evidence>
<name>A0A6J0PDR4_ELAGV</name>
<sequence length="163" mass="18178">MASRAVTYWRSVASQARANRWLTTATMLKMKPAAPTTTDFVDHHHGAKLRALKGEYAPIYMVLGMILLALSIGTHTAKQHLMHSPSVRVSKKKREVVAEVVDPDQVTSEADRFISKSFLRKVAHIQDFDSIRAGTHDPTRPNPFSQPRNVETLESVGVNPRGH</sequence>
<accession>A0A6J0PDR4</accession>
<evidence type="ECO:0000313" key="4">
    <source>
        <dbReference type="RefSeq" id="XP_019703187.2"/>
    </source>
</evidence>
<evidence type="ECO:0000256" key="2">
    <source>
        <dbReference type="SAM" id="Phobius"/>
    </source>
</evidence>
<gene>
    <name evidence="4" type="primary">LOC105036460</name>
</gene>
<dbReference type="OrthoDB" id="2013913at2759"/>
<dbReference type="InParanoid" id="A0A6J0PDR4"/>
<dbReference type="Proteomes" id="UP000504607">
    <property type="component" value="Unplaced"/>
</dbReference>
<feature type="transmembrane region" description="Helical" evidence="2">
    <location>
        <begin position="57"/>
        <end position="77"/>
    </location>
</feature>
<dbReference type="PANTHER" id="PTHR33919">
    <property type="entry name" value="OS09G0127700 PROTEIN"/>
    <property type="match status" value="1"/>
</dbReference>
<feature type="compositionally biased region" description="Basic and acidic residues" evidence="1">
    <location>
        <begin position="130"/>
        <end position="139"/>
    </location>
</feature>
<feature type="region of interest" description="Disordered" evidence="1">
    <location>
        <begin position="130"/>
        <end position="163"/>
    </location>
</feature>
<protein>
    <submittedName>
        <fullName evidence="4">Uncharacterized protein LOC105036460</fullName>
    </submittedName>
</protein>
<dbReference type="RefSeq" id="XP_019703187.2">
    <property type="nucleotide sequence ID" value="XM_019847628.2"/>
</dbReference>